<accession>A0A1M3L680</accession>
<gene>
    <name evidence="2" type="ORF">BGO89_00325</name>
</gene>
<proteinExistence type="predicted"/>
<sequence>MSGLMEEHARSLLMLCLQDAIERADLDLTCEAISGVEGTFVLVRGDGAQPLCLFQALSPSDRPYDEFARDRARSVAARMQAPLFALVNFRRCVVFVTDAVTRRLPDEEQIVRSISGADVVTLDDVRASAASVMVTDALRTILRDTVVHTSPHPARDPATFLASRITQAADEMIACTDRSPLQRDKVLRLVTSVTAYTLLQMRRAEDLDRLSIPWGMRGTRLMLDIVGAYFRDAHERGYPMFPSRVDDLHVVQQRADIFRSTLADLAQFLHRFDGERLAARDLHSAVDTILQWCLARQQRAVPTVDVIDVALRSILADIHPDSTIRALEIGPSTGLCSVRLRALARTNTIPDARIYAPTPDDERLVLLRGSGHLEHPSDVRIIRRHDHVQGAWDLVCLTSTDVTERHRLRLLLQRLSMTPQGAVVLFLPMSALHDPRYATLRGILASRFSIDRIFMSDAQPFSTPDAGLCCIIARQREANDTMPARFVYIRQPLANFFPTSDAPREAEPKRIAAIDAFLGYLDASERGKVNEEVLVRVVPQRLIRASAGLGEEGWFDFLVPPDIVAGIVRKVTGRLRPLSDVGHATGGMRTGANDFFLPDMHTIADAHLEMQFWQRSLPNGNMVDTTTIMSADELESIAGMPRADHRLLMIDAGRQELEGLNVLTRIEAFEREGIHLRATVRVRDPWWTIGTTDVPHLIVPKVQDGRWIVTTNPVHAFITDAAIGITLTDERLADPLALWMNSTMGLFLYELFRRDHHAQDITVRDVAAFPVPTDAMLLAVDIRRHRDFMRRPVHSLAVEYGTDSSDAVRPDGVERDRRRVDVYFMEQVFGLTAEEQRWIYRFAMAWRRDRTNLRQLALALLHEIEQRHRLRPLASWYTPALEQLPDEHRRTILLPDGITRAEATRTMFNWQVSCYRGNRVEDIVDCSSQEEADIVALLAELGKIHVEIPTDAPFIAELLPQLQRFRSSLEHALTDVIALLPTSDIREAVGDAVRARLVAF</sequence>
<dbReference type="AlphaFoldDB" id="A0A1M3L680"/>
<protein>
    <recommendedName>
        <fullName evidence="1">Type II methyltransferase M.Eco57I C-terminal domain-containing protein</fullName>
    </recommendedName>
</protein>
<evidence type="ECO:0000259" key="1">
    <source>
        <dbReference type="Pfam" id="PF22837"/>
    </source>
</evidence>
<evidence type="ECO:0000313" key="2">
    <source>
        <dbReference type="EMBL" id="OJX61082.1"/>
    </source>
</evidence>
<dbReference type="Pfam" id="PF22837">
    <property type="entry name" value="M_Eco57I_C"/>
    <property type="match status" value="1"/>
</dbReference>
<name>A0A1M3L680_9BACT</name>
<dbReference type="STRING" id="1895771.BGO89_00325"/>
<feature type="domain" description="Type II methyltransferase M.Eco57I C-terminal" evidence="1">
    <location>
        <begin position="554"/>
        <end position="754"/>
    </location>
</feature>
<dbReference type="InterPro" id="IPR054520">
    <property type="entry name" value="M_Eco57I_C"/>
</dbReference>
<evidence type="ECO:0000313" key="3">
    <source>
        <dbReference type="Proteomes" id="UP000184233"/>
    </source>
</evidence>
<dbReference type="EMBL" id="MKVH01000002">
    <property type="protein sequence ID" value="OJX61082.1"/>
    <property type="molecule type" value="Genomic_DNA"/>
</dbReference>
<reference evidence="2 3" key="1">
    <citation type="submission" date="2016-09" db="EMBL/GenBank/DDBJ databases">
        <title>Genome-resolved meta-omics ties microbial dynamics to process performance in biotechnology for thiocyanate degradation.</title>
        <authorList>
            <person name="Kantor R.S."/>
            <person name="Huddy R.J."/>
            <person name="Iyer R."/>
            <person name="Thomas B.C."/>
            <person name="Brown C.T."/>
            <person name="Anantharaman K."/>
            <person name="Tringe S."/>
            <person name="Hettich R.L."/>
            <person name="Harrison S.T."/>
            <person name="Banfield J.F."/>
        </authorList>
    </citation>
    <scope>NUCLEOTIDE SEQUENCE [LARGE SCALE GENOMIC DNA]</scope>
    <source>
        <strain evidence="2">59-99</strain>
    </source>
</reference>
<dbReference type="Proteomes" id="UP000184233">
    <property type="component" value="Unassembled WGS sequence"/>
</dbReference>
<comment type="caution">
    <text evidence="2">The sequence shown here is derived from an EMBL/GenBank/DDBJ whole genome shotgun (WGS) entry which is preliminary data.</text>
</comment>
<organism evidence="2 3">
    <name type="scientific">Candidatus Kapaibacterium thiocyanatum</name>
    <dbReference type="NCBI Taxonomy" id="1895771"/>
    <lineage>
        <taxon>Bacteria</taxon>
        <taxon>Pseudomonadati</taxon>
        <taxon>Candidatus Kapaibacteriota</taxon>
        <taxon>Candidatus Kapaibacteriia</taxon>
        <taxon>Candidatus Kapaibacteriales</taxon>
        <taxon>Candidatus Kapaibacteriaceae</taxon>
        <taxon>Candidatus Kapaibacterium</taxon>
    </lineage>
</organism>